<keyword evidence="4" id="KW-0560">Oxidoreductase</keyword>
<dbReference type="Gene3D" id="3.90.180.10">
    <property type="entry name" value="Medium-chain alcohol dehydrogenases, catalytic domain"/>
    <property type="match status" value="1"/>
</dbReference>
<name>A0A1H9NMU2_9ACTN</name>
<evidence type="ECO:0000313" key="8">
    <source>
        <dbReference type="EMBL" id="SER37067.1"/>
    </source>
</evidence>
<comment type="cofactor">
    <cofactor evidence="1 5">
        <name>Zn(2+)</name>
        <dbReference type="ChEBI" id="CHEBI:29105"/>
    </cofactor>
</comment>
<feature type="domain" description="Alcohol dehydrogenase-like N-terminal" evidence="7">
    <location>
        <begin position="31"/>
        <end position="145"/>
    </location>
</feature>
<dbReference type="InterPro" id="IPR002328">
    <property type="entry name" value="ADH_Zn_CS"/>
</dbReference>
<evidence type="ECO:0000259" key="7">
    <source>
        <dbReference type="Pfam" id="PF08240"/>
    </source>
</evidence>
<sequence length="353" mass="36562">MSLPPSGRARAVVYDEPRRFTVRDVETPAPGPGQVVLRVLVAGVCGTDLHLHDGEFGPTYPLVPGHEFVGEVVEAGPAAGWGSGQDPADLLGHRVVVDNTASCGRCAECRRARPAFCHHLVAQGVNAPGGFADLVLTDADRCFVVDDLDPEVAVLAEPVACVLHGLDVLALPPGADVLVLGAGPTGLVLTSLLASGGAGRLTVAAPSAAKLALAQARGADEVVRLRRDDPAVGAQALRALAPEGFDVVIEATGAPAVLETTLGLVRTGGTVFVYGVPPEAAVWPVSSYDVFRRELTIKGSFAQQHSFDRALRVLRTGRVDPAGIVTHRFGLDAYADALAAVADSSVVKVVLRP</sequence>
<accession>A0A1H9NMU2</accession>
<dbReference type="GO" id="GO:0008270">
    <property type="term" value="F:zinc ion binding"/>
    <property type="evidence" value="ECO:0007669"/>
    <property type="project" value="InterPro"/>
</dbReference>
<evidence type="ECO:0000256" key="5">
    <source>
        <dbReference type="RuleBase" id="RU361277"/>
    </source>
</evidence>
<proteinExistence type="inferred from homology"/>
<dbReference type="PROSITE" id="PS00059">
    <property type="entry name" value="ADH_ZINC"/>
    <property type="match status" value="1"/>
</dbReference>
<dbReference type="PANTHER" id="PTHR43401">
    <property type="entry name" value="L-THREONINE 3-DEHYDROGENASE"/>
    <property type="match status" value="1"/>
</dbReference>
<dbReference type="AlphaFoldDB" id="A0A1H9NMU2"/>
<dbReference type="Pfam" id="PF08240">
    <property type="entry name" value="ADH_N"/>
    <property type="match status" value="1"/>
</dbReference>
<keyword evidence="2 5" id="KW-0479">Metal-binding</keyword>
<dbReference type="OrthoDB" id="9797931at2"/>
<evidence type="ECO:0000256" key="1">
    <source>
        <dbReference type="ARBA" id="ARBA00001947"/>
    </source>
</evidence>
<comment type="similarity">
    <text evidence="5">Belongs to the zinc-containing alcohol dehydrogenase family.</text>
</comment>
<evidence type="ECO:0000256" key="3">
    <source>
        <dbReference type="ARBA" id="ARBA00022833"/>
    </source>
</evidence>
<dbReference type="SUPFAM" id="SSF51735">
    <property type="entry name" value="NAD(P)-binding Rossmann-fold domains"/>
    <property type="match status" value="1"/>
</dbReference>
<keyword evidence="9" id="KW-1185">Reference proteome</keyword>
<dbReference type="InterPro" id="IPR013149">
    <property type="entry name" value="ADH-like_C"/>
</dbReference>
<dbReference type="SUPFAM" id="SSF50129">
    <property type="entry name" value="GroES-like"/>
    <property type="match status" value="1"/>
</dbReference>
<dbReference type="PANTHER" id="PTHR43401:SF2">
    <property type="entry name" value="L-THREONINE 3-DEHYDROGENASE"/>
    <property type="match status" value="1"/>
</dbReference>
<dbReference type="RefSeq" id="WP_091187058.1">
    <property type="nucleotide sequence ID" value="NZ_FOFA01000017.1"/>
</dbReference>
<protein>
    <submittedName>
        <fullName evidence="8">D-arabinitol dehydrogenase (NADP+)</fullName>
    </submittedName>
</protein>
<dbReference type="EMBL" id="FOFA01000017">
    <property type="protein sequence ID" value="SER37067.1"/>
    <property type="molecule type" value="Genomic_DNA"/>
</dbReference>
<dbReference type="Pfam" id="PF00107">
    <property type="entry name" value="ADH_zinc_N"/>
    <property type="match status" value="1"/>
</dbReference>
<evidence type="ECO:0000256" key="2">
    <source>
        <dbReference type="ARBA" id="ARBA00022723"/>
    </source>
</evidence>
<dbReference type="STRING" id="1036181.SAMN05421756_1173"/>
<reference evidence="9" key="1">
    <citation type="submission" date="2016-10" db="EMBL/GenBank/DDBJ databases">
        <authorList>
            <person name="Varghese N."/>
            <person name="Submissions S."/>
        </authorList>
    </citation>
    <scope>NUCLEOTIDE SEQUENCE [LARGE SCALE GENOMIC DNA]</scope>
    <source>
        <strain evidence="9">CGMCC 4.6856</strain>
    </source>
</reference>
<organism evidence="8 9">
    <name type="scientific">Microlunatus flavus</name>
    <dbReference type="NCBI Taxonomy" id="1036181"/>
    <lineage>
        <taxon>Bacteria</taxon>
        <taxon>Bacillati</taxon>
        <taxon>Actinomycetota</taxon>
        <taxon>Actinomycetes</taxon>
        <taxon>Propionibacteriales</taxon>
        <taxon>Propionibacteriaceae</taxon>
        <taxon>Microlunatus</taxon>
    </lineage>
</organism>
<dbReference type="Gene3D" id="3.40.50.720">
    <property type="entry name" value="NAD(P)-binding Rossmann-like Domain"/>
    <property type="match status" value="1"/>
</dbReference>
<dbReference type="GO" id="GO:0016491">
    <property type="term" value="F:oxidoreductase activity"/>
    <property type="evidence" value="ECO:0007669"/>
    <property type="project" value="UniProtKB-KW"/>
</dbReference>
<dbReference type="CDD" id="cd08234">
    <property type="entry name" value="threonine_DH_like"/>
    <property type="match status" value="1"/>
</dbReference>
<gene>
    <name evidence="8" type="ORF">SAMN05421756_1173</name>
</gene>
<feature type="domain" description="Alcohol dehydrogenase-like C-terminal" evidence="6">
    <location>
        <begin position="184"/>
        <end position="313"/>
    </location>
</feature>
<dbReference type="Proteomes" id="UP000198504">
    <property type="component" value="Unassembled WGS sequence"/>
</dbReference>
<dbReference type="InterPro" id="IPR050129">
    <property type="entry name" value="Zn_alcohol_dh"/>
</dbReference>
<evidence type="ECO:0000256" key="4">
    <source>
        <dbReference type="ARBA" id="ARBA00023002"/>
    </source>
</evidence>
<evidence type="ECO:0000313" key="9">
    <source>
        <dbReference type="Proteomes" id="UP000198504"/>
    </source>
</evidence>
<dbReference type="InterPro" id="IPR011032">
    <property type="entry name" value="GroES-like_sf"/>
</dbReference>
<keyword evidence="3 5" id="KW-0862">Zinc</keyword>
<evidence type="ECO:0000259" key="6">
    <source>
        <dbReference type="Pfam" id="PF00107"/>
    </source>
</evidence>
<dbReference type="InterPro" id="IPR013154">
    <property type="entry name" value="ADH-like_N"/>
</dbReference>
<dbReference type="InterPro" id="IPR036291">
    <property type="entry name" value="NAD(P)-bd_dom_sf"/>
</dbReference>